<organism evidence="3 4">
    <name type="scientific">Aspergillus sclerotialis</name>
    <dbReference type="NCBI Taxonomy" id="2070753"/>
    <lineage>
        <taxon>Eukaryota</taxon>
        <taxon>Fungi</taxon>
        <taxon>Dikarya</taxon>
        <taxon>Ascomycota</taxon>
        <taxon>Pezizomycotina</taxon>
        <taxon>Eurotiomycetes</taxon>
        <taxon>Eurotiomycetidae</taxon>
        <taxon>Eurotiales</taxon>
        <taxon>Aspergillaceae</taxon>
        <taxon>Aspergillus</taxon>
        <taxon>Aspergillus subgen. Polypaecilum</taxon>
    </lineage>
</organism>
<evidence type="ECO:0000313" key="3">
    <source>
        <dbReference type="EMBL" id="RJE17813.1"/>
    </source>
</evidence>
<name>A0A3A2Z6K1_9EURO</name>
<keyword evidence="1" id="KW-0472">Membrane</keyword>
<proteinExistence type="predicted"/>
<dbReference type="GO" id="GO:0005737">
    <property type="term" value="C:cytoplasm"/>
    <property type="evidence" value="ECO:0007669"/>
    <property type="project" value="TreeGrafter"/>
</dbReference>
<sequence length="374" mass="43344">MNSLNHTDLELRPLLDRRSEKLFKILNYNWVIFPITAALSFLGMDTQFTDPSGVVEAVVKPGVLWTSDCTIIAIVLVPFLIAQIPPYFILWGLCLPIRPFSYANSPKQRSFRSLRVCLVTKATNVQTVINTVDLWKPLHQSFRVRFVVVIDSPHNPFIGILPSWVEQLQVPPSFQAKHATHKARVLEWYRQNTDLTDQDWVLHLDEETEIDEYLLNTCLDFIERGSEDVGMGTIYYNAYNHWTHPITTVAEILRIAENFGRYQLPVRFFHQPLLGFMRGSFLLLNGTVENAIGWDTDCLTEDHWFAFYAAKQGFKFGWLNAIAREQPPNSLVDLLRQRRRWYSGELMIDSWALRVVVAFNMLEFVANLILWVPL</sequence>
<dbReference type="Proteomes" id="UP000266188">
    <property type="component" value="Unassembled WGS sequence"/>
</dbReference>
<dbReference type="PANTHER" id="PTHR16779">
    <property type="entry name" value="BETA-1,4-MANNOSYLTRANSFERASE EGH"/>
    <property type="match status" value="1"/>
</dbReference>
<dbReference type="OrthoDB" id="5819582at2759"/>
<dbReference type="InterPro" id="IPR029044">
    <property type="entry name" value="Nucleotide-diphossugar_trans"/>
</dbReference>
<dbReference type="Gene3D" id="3.90.550.10">
    <property type="entry name" value="Spore Coat Polysaccharide Biosynthesis Protein SpsA, Chain A"/>
    <property type="match status" value="1"/>
</dbReference>
<dbReference type="InterPro" id="IPR001173">
    <property type="entry name" value="Glyco_trans_2-like"/>
</dbReference>
<dbReference type="InterPro" id="IPR027389">
    <property type="entry name" value="B_mannosylTrfase_Bre-3/Egh"/>
</dbReference>
<dbReference type="Pfam" id="PF13632">
    <property type="entry name" value="Glyco_trans_2_3"/>
    <property type="match status" value="1"/>
</dbReference>
<feature type="transmembrane region" description="Helical" evidence="1">
    <location>
        <begin position="351"/>
        <end position="372"/>
    </location>
</feature>
<feature type="transmembrane region" description="Helical" evidence="1">
    <location>
        <begin position="63"/>
        <end position="82"/>
    </location>
</feature>
<comment type="caution">
    <text evidence="3">The sequence shown here is derived from an EMBL/GenBank/DDBJ whole genome shotgun (WGS) entry which is preliminary data.</text>
</comment>
<gene>
    <name evidence="3" type="ORF">PHISCL_09850</name>
</gene>
<dbReference type="AlphaFoldDB" id="A0A3A2Z6K1"/>
<protein>
    <recommendedName>
        <fullName evidence="2">Glycosyltransferase 2-like domain-containing protein</fullName>
    </recommendedName>
</protein>
<dbReference type="EMBL" id="MVGC01000703">
    <property type="protein sequence ID" value="RJE17813.1"/>
    <property type="molecule type" value="Genomic_DNA"/>
</dbReference>
<feature type="domain" description="Glycosyltransferase 2-like" evidence="2">
    <location>
        <begin position="200"/>
        <end position="368"/>
    </location>
</feature>
<dbReference type="STRING" id="2070753.A0A3A2Z6K1"/>
<dbReference type="SUPFAM" id="SSF53448">
    <property type="entry name" value="Nucleotide-diphospho-sugar transferases"/>
    <property type="match status" value="1"/>
</dbReference>
<dbReference type="PANTHER" id="PTHR16779:SF1">
    <property type="entry name" value="BETA-1,4-MANNOSYLTRANSFERASE EGH"/>
    <property type="match status" value="1"/>
</dbReference>
<keyword evidence="1" id="KW-0812">Transmembrane</keyword>
<accession>A0A3A2Z6K1</accession>
<dbReference type="GO" id="GO:0019187">
    <property type="term" value="F:beta-1,4-mannosyltransferase activity"/>
    <property type="evidence" value="ECO:0007669"/>
    <property type="project" value="InterPro"/>
</dbReference>
<feature type="transmembrane region" description="Helical" evidence="1">
    <location>
        <begin position="25"/>
        <end position="43"/>
    </location>
</feature>
<reference evidence="4" key="1">
    <citation type="submission" date="2017-02" db="EMBL/GenBank/DDBJ databases">
        <authorList>
            <person name="Tafer H."/>
            <person name="Lopandic K."/>
        </authorList>
    </citation>
    <scope>NUCLEOTIDE SEQUENCE [LARGE SCALE GENOMIC DNA]</scope>
    <source>
        <strain evidence="4">CBS 366.77</strain>
    </source>
</reference>
<evidence type="ECO:0000259" key="2">
    <source>
        <dbReference type="Pfam" id="PF13632"/>
    </source>
</evidence>
<evidence type="ECO:0000256" key="1">
    <source>
        <dbReference type="SAM" id="Phobius"/>
    </source>
</evidence>
<keyword evidence="4" id="KW-1185">Reference proteome</keyword>
<keyword evidence="1" id="KW-1133">Transmembrane helix</keyword>
<evidence type="ECO:0000313" key="4">
    <source>
        <dbReference type="Proteomes" id="UP000266188"/>
    </source>
</evidence>